<comment type="subcellular location">
    <subcellularLocation>
        <location evidence="1">Membrane</location>
        <topology evidence="1">Multi-pass membrane protein</topology>
    </subcellularLocation>
</comment>
<keyword evidence="8 10" id="KW-0472">Membrane</keyword>
<feature type="transmembrane region" description="Helical" evidence="10">
    <location>
        <begin position="519"/>
        <end position="541"/>
    </location>
</feature>
<keyword evidence="5" id="KW-0547">Nucleotide-binding</keyword>
<dbReference type="GO" id="GO:0005524">
    <property type="term" value="F:ATP binding"/>
    <property type="evidence" value="ECO:0007669"/>
    <property type="project" value="UniProtKB-KW"/>
</dbReference>
<dbReference type="InterPro" id="IPR017871">
    <property type="entry name" value="ABC_transporter-like_CS"/>
</dbReference>
<evidence type="ECO:0000256" key="1">
    <source>
        <dbReference type="ARBA" id="ARBA00004141"/>
    </source>
</evidence>
<dbReference type="Proteomes" id="UP000492821">
    <property type="component" value="Unassembled WGS sequence"/>
</dbReference>
<dbReference type="InterPro" id="IPR013525">
    <property type="entry name" value="ABC2_TM"/>
</dbReference>
<dbReference type="PANTHER" id="PTHR48041:SF93">
    <property type="entry name" value="ABC TRANSPORTER ATP-BINDING PROTEIN_PERMEASE WHT-1"/>
    <property type="match status" value="1"/>
</dbReference>
<keyword evidence="4 10" id="KW-0812">Transmembrane</keyword>
<dbReference type="Pfam" id="PF19055">
    <property type="entry name" value="ABC2_membrane_7"/>
    <property type="match status" value="1"/>
</dbReference>
<protein>
    <submittedName>
        <fullName evidence="13">ABC transporter domain-containing protein</fullName>
    </submittedName>
</protein>
<comment type="similarity">
    <text evidence="2">Belongs to the ABC transporter superfamily. ABCG family. Eye pigment precursor importer (TC 3.A.1.204) subfamily.</text>
</comment>
<keyword evidence="6" id="KW-0067">ATP-binding</keyword>
<dbReference type="PANTHER" id="PTHR48041">
    <property type="entry name" value="ABC TRANSPORTER G FAMILY MEMBER 28"/>
    <property type="match status" value="1"/>
</dbReference>
<reference evidence="13" key="2">
    <citation type="submission" date="2020-10" db="UniProtKB">
        <authorList>
            <consortium name="WormBaseParasite"/>
        </authorList>
    </citation>
    <scope>IDENTIFICATION</scope>
</reference>
<dbReference type="InterPro" id="IPR043926">
    <property type="entry name" value="ABCG_dom"/>
</dbReference>
<keyword evidence="7 10" id="KW-1133">Transmembrane helix</keyword>
<evidence type="ECO:0000313" key="12">
    <source>
        <dbReference type="Proteomes" id="UP000492821"/>
    </source>
</evidence>
<dbReference type="SMART" id="SM00382">
    <property type="entry name" value="AAA"/>
    <property type="match status" value="1"/>
</dbReference>
<dbReference type="PROSITE" id="PS00211">
    <property type="entry name" value="ABC_TRANSPORTER_1"/>
    <property type="match status" value="1"/>
</dbReference>
<dbReference type="GO" id="GO:0140359">
    <property type="term" value="F:ABC-type transporter activity"/>
    <property type="evidence" value="ECO:0007669"/>
    <property type="project" value="InterPro"/>
</dbReference>
<dbReference type="SUPFAM" id="SSF52540">
    <property type="entry name" value="P-loop containing nucleoside triphosphate hydrolases"/>
    <property type="match status" value="1"/>
</dbReference>
<feature type="compositionally biased region" description="Basic and acidic residues" evidence="9">
    <location>
        <begin position="14"/>
        <end position="26"/>
    </location>
</feature>
<dbReference type="PROSITE" id="PS50893">
    <property type="entry name" value="ABC_TRANSPORTER_2"/>
    <property type="match status" value="1"/>
</dbReference>
<evidence type="ECO:0000256" key="6">
    <source>
        <dbReference type="ARBA" id="ARBA00022840"/>
    </source>
</evidence>
<organism evidence="12 13">
    <name type="scientific">Panagrellus redivivus</name>
    <name type="common">Microworm</name>
    <dbReference type="NCBI Taxonomy" id="6233"/>
    <lineage>
        <taxon>Eukaryota</taxon>
        <taxon>Metazoa</taxon>
        <taxon>Ecdysozoa</taxon>
        <taxon>Nematoda</taxon>
        <taxon>Chromadorea</taxon>
        <taxon>Rhabditida</taxon>
        <taxon>Tylenchina</taxon>
        <taxon>Panagrolaimomorpha</taxon>
        <taxon>Panagrolaimoidea</taxon>
        <taxon>Panagrolaimidae</taxon>
        <taxon>Panagrellus</taxon>
    </lineage>
</organism>
<dbReference type="InterPro" id="IPR003593">
    <property type="entry name" value="AAA+_ATPase"/>
</dbReference>
<evidence type="ECO:0000256" key="2">
    <source>
        <dbReference type="ARBA" id="ARBA00005814"/>
    </source>
</evidence>
<reference evidence="12" key="1">
    <citation type="journal article" date="2013" name="Genetics">
        <title>The draft genome and transcriptome of Panagrellus redivivus are shaped by the harsh demands of a free-living lifestyle.</title>
        <authorList>
            <person name="Srinivasan J."/>
            <person name="Dillman A.R."/>
            <person name="Macchietto M.G."/>
            <person name="Heikkinen L."/>
            <person name="Lakso M."/>
            <person name="Fracchia K.M."/>
            <person name="Antoshechkin I."/>
            <person name="Mortazavi A."/>
            <person name="Wong G."/>
            <person name="Sternberg P.W."/>
        </authorList>
    </citation>
    <scope>NUCLEOTIDE SEQUENCE [LARGE SCALE GENOMIC DNA]</scope>
    <source>
        <strain evidence="12">MT8872</strain>
    </source>
</reference>
<dbReference type="Pfam" id="PF01061">
    <property type="entry name" value="ABC2_membrane"/>
    <property type="match status" value="1"/>
</dbReference>
<feature type="transmembrane region" description="Helical" evidence="10">
    <location>
        <begin position="553"/>
        <end position="571"/>
    </location>
</feature>
<evidence type="ECO:0000256" key="7">
    <source>
        <dbReference type="ARBA" id="ARBA00022989"/>
    </source>
</evidence>
<feature type="region of interest" description="Disordered" evidence="9">
    <location>
        <begin position="1"/>
        <end position="41"/>
    </location>
</feature>
<accession>A0A7E5A182</accession>
<name>A0A7E5A182_PANRE</name>
<feature type="domain" description="ABC transporter" evidence="11">
    <location>
        <begin position="72"/>
        <end position="313"/>
    </location>
</feature>
<evidence type="ECO:0000256" key="8">
    <source>
        <dbReference type="ARBA" id="ARBA00023136"/>
    </source>
</evidence>
<evidence type="ECO:0000256" key="4">
    <source>
        <dbReference type="ARBA" id="ARBA00022692"/>
    </source>
</evidence>
<keyword evidence="12" id="KW-1185">Reference proteome</keyword>
<evidence type="ECO:0000256" key="10">
    <source>
        <dbReference type="SAM" id="Phobius"/>
    </source>
</evidence>
<evidence type="ECO:0000259" key="11">
    <source>
        <dbReference type="PROSITE" id="PS50893"/>
    </source>
</evidence>
<feature type="transmembrane region" description="Helical" evidence="10">
    <location>
        <begin position="412"/>
        <end position="431"/>
    </location>
</feature>
<sequence length="667" mass="76050">MRRNNGARMSSFKSQRDSSRSDRLNTAEELTTIVPDMPDIEESTGKTPKVLIWKNLFVTVPIINKQSFKEKIQFWKKTDKTMQRREVLHGVSGVAEPGEILAIMGESGAGKTTLMNVLTQRNLKTLEVDGEITVNGEDLTKQELQRMSSYVQQTDIFMNNVTVKEHLMFNARLRMGRRYSAAQKKARVEEVVQQMNLVGCQDTMIGQRFEKSISLGEKKRLAFAIEILTDPSILFCDEPTSGLDAFMAKQVLKALRDLAEQGKTIILTIHQPSSQVFDQFHKLCLMALGQIVYLGPAKKTVNCFRTAGFPMPGRDNPAEFTIEMLALSDFESEEDRRERVNLIKQTYEDSNMAAMYQDRIYGPTSERRKKFGNKDVRSGSKYAARWCVQLLWLTVRAFRATLRDPLLLKVRLVQTVLTALVVGLMNFQLGLNNNTIMSYNGFLFASVRDSQFIFLFPCVIVFTDEMPVFLRESHGNIYRTDTYFIGKNIAELPQYLILPAIYASIIYGMSGLMRTFHQWVFFTLNCVTITNLATSIGYAAACVFGTNELAVQYLPLFTIPMLVFGGFFANLKTLPWYFVPFEYISWIRYGYETNMINMWKDMGDIKGCDDKVACPFGSNGTQILDEAAFYHHTYGRIAINFGYLLCLGLAFRMVALFALFLRARLNR</sequence>
<dbReference type="AlphaFoldDB" id="A0A7E5A182"/>
<dbReference type="InterPro" id="IPR050352">
    <property type="entry name" value="ABCG_transporters"/>
</dbReference>
<dbReference type="InterPro" id="IPR027417">
    <property type="entry name" value="P-loop_NTPase"/>
</dbReference>
<feature type="transmembrane region" description="Helical" evidence="10">
    <location>
        <begin position="495"/>
        <end position="513"/>
    </location>
</feature>
<dbReference type="FunFam" id="3.40.50.300:FF:002134">
    <property type="entry name" value="ABC transporter ATP-binding protein/permease wht-1"/>
    <property type="match status" value="1"/>
</dbReference>
<evidence type="ECO:0000256" key="5">
    <source>
        <dbReference type="ARBA" id="ARBA00022741"/>
    </source>
</evidence>
<dbReference type="GO" id="GO:0005886">
    <property type="term" value="C:plasma membrane"/>
    <property type="evidence" value="ECO:0007669"/>
    <property type="project" value="TreeGrafter"/>
</dbReference>
<keyword evidence="3" id="KW-0813">Transport</keyword>
<feature type="transmembrane region" description="Helical" evidence="10">
    <location>
        <begin position="641"/>
        <end position="661"/>
    </location>
</feature>
<evidence type="ECO:0000313" key="13">
    <source>
        <dbReference type="WBParaSite" id="Pan_g7599.t1"/>
    </source>
</evidence>
<dbReference type="GO" id="GO:0016887">
    <property type="term" value="F:ATP hydrolysis activity"/>
    <property type="evidence" value="ECO:0007669"/>
    <property type="project" value="InterPro"/>
</dbReference>
<dbReference type="Gene3D" id="3.40.50.300">
    <property type="entry name" value="P-loop containing nucleotide triphosphate hydrolases"/>
    <property type="match status" value="1"/>
</dbReference>
<dbReference type="InterPro" id="IPR003439">
    <property type="entry name" value="ABC_transporter-like_ATP-bd"/>
</dbReference>
<dbReference type="CDD" id="cd03213">
    <property type="entry name" value="ABCG_EPDR"/>
    <property type="match status" value="1"/>
</dbReference>
<dbReference type="Pfam" id="PF00005">
    <property type="entry name" value="ABC_tran"/>
    <property type="match status" value="1"/>
</dbReference>
<evidence type="ECO:0000256" key="3">
    <source>
        <dbReference type="ARBA" id="ARBA00022448"/>
    </source>
</evidence>
<evidence type="ECO:0000256" key="9">
    <source>
        <dbReference type="SAM" id="MobiDB-lite"/>
    </source>
</evidence>
<feature type="transmembrane region" description="Helical" evidence="10">
    <location>
        <begin position="451"/>
        <end position="470"/>
    </location>
</feature>
<proteinExistence type="inferred from homology"/>
<dbReference type="WBParaSite" id="Pan_g7599.t1">
    <property type="protein sequence ID" value="Pan_g7599.t1"/>
    <property type="gene ID" value="Pan_g7599"/>
</dbReference>